<feature type="compositionally biased region" description="Polar residues" evidence="1">
    <location>
        <begin position="525"/>
        <end position="545"/>
    </location>
</feature>
<dbReference type="AlphaFoldDB" id="A0A8H3IF44"/>
<feature type="compositionally biased region" description="Basic and acidic residues" evidence="1">
    <location>
        <begin position="419"/>
        <end position="428"/>
    </location>
</feature>
<feature type="compositionally biased region" description="Polar residues" evidence="1">
    <location>
        <begin position="371"/>
        <end position="391"/>
    </location>
</feature>
<dbReference type="EMBL" id="CAJPDS010000013">
    <property type="protein sequence ID" value="CAF9913565.1"/>
    <property type="molecule type" value="Genomic_DNA"/>
</dbReference>
<evidence type="ECO:0000256" key="1">
    <source>
        <dbReference type="SAM" id="MobiDB-lite"/>
    </source>
</evidence>
<feature type="compositionally biased region" description="Polar residues" evidence="1">
    <location>
        <begin position="172"/>
        <end position="181"/>
    </location>
</feature>
<feature type="region of interest" description="Disordered" evidence="1">
    <location>
        <begin position="157"/>
        <end position="181"/>
    </location>
</feature>
<organism evidence="2 3">
    <name type="scientific">Heterodermia speciosa</name>
    <dbReference type="NCBI Taxonomy" id="116794"/>
    <lineage>
        <taxon>Eukaryota</taxon>
        <taxon>Fungi</taxon>
        <taxon>Dikarya</taxon>
        <taxon>Ascomycota</taxon>
        <taxon>Pezizomycotina</taxon>
        <taxon>Lecanoromycetes</taxon>
        <taxon>OSLEUM clade</taxon>
        <taxon>Lecanoromycetidae</taxon>
        <taxon>Caliciales</taxon>
        <taxon>Physciaceae</taxon>
        <taxon>Heterodermia</taxon>
    </lineage>
</organism>
<feature type="compositionally biased region" description="Polar residues" evidence="1">
    <location>
        <begin position="431"/>
        <end position="440"/>
    </location>
</feature>
<feature type="compositionally biased region" description="Polar residues" evidence="1">
    <location>
        <begin position="398"/>
        <end position="413"/>
    </location>
</feature>
<feature type="compositionally biased region" description="Polar residues" evidence="1">
    <location>
        <begin position="605"/>
        <end position="618"/>
    </location>
</feature>
<dbReference type="Proteomes" id="UP000664521">
    <property type="component" value="Unassembled WGS sequence"/>
</dbReference>
<name>A0A8H3IF44_9LECA</name>
<reference evidence="2" key="1">
    <citation type="submission" date="2021-03" db="EMBL/GenBank/DDBJ databases">
        <authorList>
            <person name="Tagirdzhanova G."/>
        </authorList>
    </citation>
    <scope>NUCLEOTIDE SEQUENCE</scope>
</reference>
<evidence type="ECO:0000313" key="3">
    <source>
        <dbReference type="Proteomes" id="UP000664521"/>
    </source>
</evidence>
<keyword evidence="3" id="KW-1185">Reference proteome</keyword>
<sequence>MDPQIGLASKEDLWRLQNEMKNVYATQAEHSDRISRLERRQDDDIRMKSVWGNQSPFPGILSGTPQQGTVSVFSKLEAKLTVIPEQGYNPAAEAFKNFDQDQSTNLLGSLHLDSEDEPRRGASRANSVRFDEKALHGQLSRSSAEFLPPRTGSAFGCHPLTERSSSHKSDGRQSSAGQSVHSLPSARASSFGFESRPLSATVAPFVPLGPPPGLFILGPVPSIIRCWLTTNFSNDSLLYAAVCTASFKSTIKKSLVSQLGFENQITRHREGQEVLKLPVYLPEATIQQSSSRSGSPVPQLPTITVEFLVQDTYCDSNTMQIFLGCDVLRARSADVQFSLDRLTIFDDDRNKLSMPLVRPENARVFQTLVTHNANPDDPQSNTNLDSQQQAVEQELKSTDGNANQPPSGDTVKQGQAFENHGEETREDTAATPVTSMSSVTDESHKAMSGLEASDDHLSFSQNSGSLTNGTSPDTPAKVDSGNIWGSWRRESINSGRSEASSATSTSGYQRAGRGRGMKVLKPARLNTSRSISAAQAPTGFDTISSRFPEMSKRNGQGSDIECQENRSPATERRSFSSEVKTPVQSATAKSRSANPVGGASAFGWLNSSQQTPSNSTAD</sequence>
<gene>
    <name evidence="2" type="ORF">HETSPECPRED_001598</name>
</gene>
<feature type="compositionally biased region" description="Polar residues" evidence="1">
    <location>
        <begin position="458"/>
        <end position="473"/>
    </location>
</feature>
<accession>A0A8H3IF44</accession>
<feature type="region of interest" description="Disordered" evidence="1">
    <location>
        <begin position="371"/>
        <end position="618"/>
    </location>
</feature>
<feature type="compositionally biased region" description="Basic and acidic residues" evidence="1">
    <location>
        <begin position="160"/>
        <end position="171"/>
    </location>
</feature>
<protein>
    <recommendedName>
        <fullName evidence="4">Ubiquitin carboxyl-terminal hydrolase 19</fullName>
    </recommendedName>
</protein>
<comment type="caution">
    <text evidence="2">The sequence shown here is derived from an EMBL/GenBank/DDBJ whole genome shotgun (WGS) entry which is preliminary data.</text>
</comment>
<evidence type="ECO:0000313" key="2">
    <source>
        <dbReference type="EMBL" id="CAF9913565.1"/>
    </source>
</evidence>
<dbReference type="OrthoDB" id="5369841at2759"/>
<evidence type="ECO:0008006" key="4">
    <source>
        <dbReference type="Google" id="ProtNLM"/>
    </source>
</evidence>
<feature type="compositionally biased region" description="Polar residues" evidence="1">
    <location>
        <begin position="576"/>
        <end position="593"/>
    </location>
</feature>
<proteinExistence type="predicted"/>
<feature type="compositionally biased region" description="Polar residues" evidence="1">
    <location>
        <begin position="492"/>
        <end position="508"/>
    </location>
</feature>